<evidence type="ECO:0000256" key="1">
    <source>
        <dbReference type="SAM" id="MobiDB-lite"/>
    </source>
</evidence>
<feature type="compositionally biased region" description="Polar residues" evidence="1">
    <location>
        <begin position="276"/>
        <end position="286"/>
    </location>
</feature>
<dbReference type="EMBL" id="GG673601">
    <property type="protein sequence ID" value="EER15430.1"/>
    <property type="molecule type" value="Genomic_DNA"/>
</dbReference>
<gene>
    <name evidence="3" type="ORF">Pmar_PMAR018781</name>
</gene>
<feature type="transmembrane region" description="Helical" evidence="2">
    <location>
        <begin position="72"/>
        <end position="90"/>
    </location>
</feature>
<feature type="transmembrane region" description="Helical" evidence="2">
    <location>
        <begin position="102"/>
        <end position="122"/>
    </location>
</feature>
<feature type="transmembrane region" description="Helical" evidence="2">
    <location>
        <begin position="175"/>
        <end position="200"/>
    </location>
</feature>
<feature type="transmembrane region" description="Helical" evidence="2">
    <location>
        <begin position="45"/>
        <end position="66"/>
    </location>
</feature>
<keyword evidence="4" id="KW-1185">Reference proteome</keyword>
<dbReference type="GeneID" id="9046173"/>
<dbReference type="InParanoid" id="C5KJC8"/>
<dbReference type="AlphaFoldDB" id="C5KJC8"/>
<evidence type="ECO:0000256" key="2">
    <source>
        <dbReference type="SAM" id="Phobius"/>
    </source>
</evidence>
<dbReference type="Proteomes" id="UP000007800">
    <property type="component" value="Unassembled WGS sequence"/>
</dbReference>
<keyword evidence="2" id="KW-0472">Membrane</keyword>
<evidence type="ECO:0000313" key="4">
    <source>
        <dbReference type="Proteomes" id="UP000007800"/>
    </source>
</evidence>
<protein>
    <submittedName>
        <fullName evidence="3">Uncharacterized protein</fullName>
    </submittedName>
</protein>
<name>C5KJC8_PERM5</name>
<feature type="region of interest" description="Disordered" evidence="1">
    <location>
        <begin position="249"/>
        <end position="286"/>
    </location>
</feature>
<reference evidence="3 4" key="1">
    <citation type="submission" date="2008-07" db="EMBL/GenBank/DDBJ databases">
        <authorList>
            <person name="El-Sayed N."/>
            <person name="Caler E."/>
            <person name="Inman J."/>
            <person name="Amedeo P."/>
            <person name="Hass B."/>
            <person name="Wortman J."/>
        </authorList>
    </citation>
    <scope>NUCLEOTIDE SEQUENCE [LARGE SCALE GENOMIC DNA]</scope>
    <source>
        <strain evidence="4">ATCC 50983 / TXsc</strain>
    </source>
</reference>
<organism evidence="4">
    <name type="scientific">Perkinsus marinus (strain ATCC 50983 / TXsc)</name>
    <dbReference type="NCBI Taxonomy" id="423536"/>
    <lineage>
        <taxon>Eukaryota</taxon>
        <taxon>Sar</taxon>
        <taxon>Alveolata</taxon>
        <taxon>Perkinsozoa</taxon>
        <taxon>Perkinsea</taxon>
        <taxon>Perkinsida</taxon>
        <taxon>Perkinsidae</taxon>
        <taxon>Perkinsus</taxon>
    </lineage>
</organism>
<evidence type="ECO:0000313" key="3">
    <source>
        <dbReference type="EMBL" id="EER15430.1"/>
    </source>
</evidence>
<keyword evidence="2" id="KW-0812">Transmembrane</keyword>
<dbReference type="RefSeq" id="XP_002783634.1">
    <property type="nucleotide sequence ID" value="XM_002783588.1"/>
</dbReference>
<sequence length="286" mass="30904">MPPDTREDIVSSSPPSTVVGVRFNPRIVFGLPIAKPELAPIIRTIFLLALAPIVLVAIFAAVTLTLGTPVFFWYYVVFVTTILAPAALYYGVQYNKSGALELYAACNVALAILQAIGIWQIVSFINRNELFLDQCTIKGSTVVPTVPNPVFDCQSYHSYDYWKASDNVANEDRTLVIYSVLMGLAIIIHLVLTALSIFLYRKLAGTTTLVIAPTFAEGQMRPTDGTVAEGTEATDSLKVTRGVPVKRLESSDEVDLEAGEGSLPPIPSNGADQRYATDSNSLAVTA</sequence>
<accession>C5KJC8</accession>
<keyword evidence="2" id="KW-1133">Transmembrane helix</keyword>
<proteinExistence type="predicted"/>